<dbReference type="EMBL" id="JAGIZQ010000002">
    <property type="protein sequence ID" value="KAH6641913.1"/>
    <property type="molecule type" value="Genomic_DNA"/>
</dbReference>
<name>A0ACB7PLG7_9PEZI</name>
<sequence>MLKSYLLSCLLLEPAAAQWFTRRPTPTPTPTRVAPPSATQSLYGQCGGQTYTGPTICPPGAYCKFDGNIWYEQCVAIETDGGGQPSTRTSTTVVTVGPTVVTTFITYLTPKPTTTRSAQVVTITVVPDDPCDHEYLC</sequence>
<reference evidence="1 2" key="1">
    <citation type="journal article" date="2021" name="Nat. Commun.">
        <title>Genetic determinants of endophytism in the Arabidopsis root mycobiome.</title>
        <authorList>
            <person name="Mesny F."/>
            <person name="Miyauchi S."/>
            <person name="Thiergart T."/>
            <person name="Pickel B."/>
            <person name="Atanasova L."/>
            <person name="Karlsson M."/>
            <person name="Huettel B."/>
            <person name="Barry K.W."/>
            <person name="Haridas S."/>
            <person name="Chen C."/>
            <person name="Bauer D."/>
            <person name="Andreopoulos W."/>
            <person name="Pangilinan J."/>
            <person name="LaButti K."/>
            <person name="Riley R."/>
            <person name="Lipzen A."/>
            <person name="Clum A."/>
            <person name="Drula E."/>
            <person name="Henrissat B."/>
            <person name="Kohler A."/>
            <person name="Grigoriev I.V."/>
            <person name="Martin F.M."/>
            <person name="Hacquard S."/>
        </authorList>
    </citation>
    <scope>NUCLEOTIDE SEQUENCE [LARGE SCALE GENOMIC DNA]</scope>
    <source>
        <strain evidence="1 2">MPI-SDFR-AT-0079</strain>
    </source>
</reference>
<evidence type="ECO:0000313" key="1">
    <source>
        <dbReference type="EMBL" id="KAH6641913.1"/>
    </source>
</evidence>
<organism evidence="1 2">
    <name type="scientific">Chaetomium tenue</name>
    <dbReference type="NCBI Taxonomy" id="1854479"/>
    <lineage>
        <taxon>Eukaryota</taxon>
        <taxon>Fungi</taxon>
        <taxon>Dikarya</taxon>
        <taxon>Ascomycota</taxon>
        <taxon>Pezizomycotina</taxon>
        <taxon>Sordariomycetes</taxon>
        <taxon>Sordariomycetidae</taxon>
        <taxon>Sordariales</taxon>
        <taxon>Chaetomiaceae</taxon>
        <taxon>Chaetomium</taxon>
    </lineage>
</organism>
<dbReference type="Proteomes" id="UP000724584">
    <property type="component" value="Unassembled WGS sequence"/>
</dbReference>
<accession>A0ACB7PLG7</accession>
<keyword evidence="2" id="KW-1185">Reference proteome</keyword>
<proteinExistence type="predicted"/>
<comment type="caution">
    <text evidence="1">The sequence shown here is derived from an EMBL/GenBank/DDBJ whole genome shotgun (WGS) entry which is preliminary data.</text>
</comment>
<gene>
    <name evidence="1" type="ORF">F5144DRAFT_545898</name>
</gene>
<protein>
    <submittedName>
        <fullName evidence="1">Uncharacterized protein</fullName>
    </submittedName>
</protein>
<evidence type="ECO:0000313" key="2">
    <source>
        <dbReference type="Proteomes" id="UP000724584"/>
    </source>
</evidence>